<dbReference type="EMBL" id="MTHB01000246">
    <property type="protein sequence ID" value="OXC73613.1"/>
    <property type="molecule type" value="Genomic_DNA"/>
</dbReference>
<dbReference type="PANTHER" id="PTHR21139">
    <property type="entry name" value="TRIOSEPHOSPHATE ISOMERASE"/>
    <property type="match status" value="1"/>
</dbReference>
<dbReference type="GO" id="GO:0046166">
    <property type="term" value="P:glyceraldehyde-3-phosphate biosynthetic process"/>
    <property type="evidence" value="ECO:0007669"/>
    <property type="project" value="TreeGrafter"/>
</dbReference>
<keyword evidence="3" id="KW-0963">Cytoplasm</keyword>
<evidence type="ECO:0000256" key="1">
    <source>
        <dbReference type="ARBA" id="ARBA00007422"/>
    </source>
</evidence>
<dbReference type="NCBIfam" id="NF000722">
    <property type="entry name" value="PRK00042.2-1"/>
    <property type="match status" value="1"/>
</dbReference>
<dbReference type="Gene3D" id="3.20.20.70">
    <property type="entry name" value="Aldolase class I"/>
    <property type="match status" value="1"/>
</dbReference>
<dbReference type="RefSeq" id="WP_089164721.1">
    <property type="nucleotide sequence ID" value="NZ_MTHB01000246.1"/>
</dbReference>
<evidence type="ECO:0000313" key="5">
    <source>
        <dbReference type="Proteomes" id="UP000214720"/>
    </source>
</evidence>
<dbReference type="InterPro" id="IPR035990">
    <property type="entry name" value="TIM_sf"/>
</dbReference>
<keyword evidence="2 3" id="KW-0413">Isomerase</keyword>
<evidence type="ECO:0000256" key="3">
    <source>
        <dbReference type="RuleBase" id="RU363013"/>
    </source>
</evidence>
<keyword evidence="3" id="KW-0312">Gluconeogenesis</keyword>
<name>A0A226WR76_CABSO</name>
<dbReference type="UniPathway" id="UPA00109">
    <property type="reaction ID" value="UER00189"/>
</dbReference>
<dbReference type="PANTHER" id="PTHR21139:SF42">
    <property type="entry name" value="TRIOSEPHOSPHATE ISOMERASE"/>
    <property type="match status" value="1"/>
</dbReference>
<dbReference type="Proteomes" id="UP000214720">
    <property type="component" value="Unassembled WGS sequence"/>
</dbReference>
<dbReference type="AlphaFoldDB" id="A0A226WR76"/>
<dbReference type="CDD" id="cd00311">
    <property type="entry name" value="TIM"/>
    <property type="match status" value="1"/>
</dbReference>
<dbReference type="UniPathway" id="UPA00138"/>
<dbReference type="OrthoDB" id="9809429at2"/>
<evidence type="ECO:0000256" key="2">
    <source>
        <dbReference type="ARBA" id="ARBA00023235"/>
    </source>
</evidence>
<dbReference type="Pfam" id="PF00121">
    <property type="entry name" value="TIM"/>
    <property type="match status" value="1"/>
</dbReference>
<keyword evidence="3" id="KW-0324">Glycolysis</keyword>
<comment type="catalytic activity">
    <reaction evidence="3">
        <text>D-glyceraldehyde 3-phosphate = dihydroxyacetone phosphate</text>
        <dbReference type="Rhea" id="RHEA:18585"/>
        <dbReference type="ChEBI" id="CHEBI:57642"/>
        <dbReference type="ChEBI" id="CHEBI:59776"/>
        <dbReference type="EC" id="5.3.1.1"/>
    </reaction>
</comment>
<dbReference type="GO" id="GO:0006094">
    <property type="term" value="P:gluconeogenesis"/>
    <property type="evidence" value="ECO:0007669"/>
    <property type="project" value="UniProtKB-UniPathway"/>
</dbReference>
<accession>A0A226WR76</accession>
<reference evidence="5" key="1">
    <citation type="submission" date="2017-01" db="EMBL/GenBank/DDBJ databases">
        <title>Genome Analysis of Deinococcus marmoris KOPRI26562.</title>
        <authorList>
            <person name="Kim J.H."/>
            <person name="Oh H.-M."/>
        </authorList>
    </citation>
    <scope>NUCLEOTIDE SEQUENCE [LARGE SCALE GENOMIC DNA]</scope>
    <source>
        <strain evidence="5">PAMC 26633</strain>
    </source>
</reference>
<dbReference type="SUPFAM" id="SSF51351">
    <property type="entry name" value="Triosephosphate isomerase (TIM)"/>
    <property type="match status" value="1"/>
</dbReference>
<dbReference type="InterPro" id="IPR000652">
    <property type="entry name" value="Triosephosphate_isomerase"/>
</dbReference>
<dbReference type="InterPro" id="IPR013785">
    <property type="entry name" value="Aldolase_TIM"/>
</dbReference>
<protein>
    <recommendedName>
        <fullName evidence="3">Triosephosphate isomerase</fullName>
        <ecNumber evidence="3">5.3.1.1</ecNumber>
    </recommendedName>
</protein>
<dbReference type="NCBIfam" id="TIGR00419">
    <property type="entry name" value="tim"/>
    <property type="match status" value="1"/>
</dbReference>
<dbReference type="PROSITE" id="PS51440">
    <property type="entry name" value="TIM_2"/>
    <property type="match status" value="1"/>
</dbReference>
<proteinExistence type="inferred from homology"/>
<dbReference type="EC" id="5.3.1.1" evidence="3"/>
<comment type="pathway">
    <text evidence="3">Carbohydrate degradation; glycolysis; D-glyceraldehyde 3-phosphate from glycerone phosphate: step 1/1.</text>
</comment>
<sequence length="253" mass="27413">MTHSPFWIGTSWKMNKTLAEARAFAEGLLTSTADPRMQRFVIPPFTAIREVKAILADTTVKVGAQNMHWADHGAWTGEISPSMLVDCAMDLVELGHSERREHFGEADEMVGLKVEAAVRHGLTPLICIGETLADREGGRAADVLAVEVRGALGRLKPEQHTAPILLAYEPVWAIGEHGIPASADYADARQAEIIEVAQDMLGRRVPCLYGGSVNPHNCAELAACAHIDGLFIGRSAWDVTGYLDILERVGAVL</sequence>
<gene>
    <name evidence="4" type="ORF">BSU04_36080</name>
</gene>
<dbReference type="GO" id="GO:0019563">
    <property type="term" value="P:glycerol catabolic process"/>
    <property type="evidence" value="ECO:0007669"/>
    <property type="project" value="TreeGrafter"/>
</dbReference>
<comment type="pathway">
    <text evidence="3">Carbohydrate biosynthesis; gluconeogenesis.</text>
</comment>
<evidence type="ECO:0000313" key="4">
    <source>
        <dbReference type="EMBL" id="OXC73613.1"/>
    </source>
</evidence>
<dbReference type="GO" id="GO:0004807">
    <property type="term" value="F:triose-phosphate isomerase activity"/>
    <property type="evidence" value="ECO:0007669"/>
    <property type="project" value="UniProtKB-UniRule"/>
</dbReference>
<dbReference type="GO" id="GO:0005829">
    <property type="term" value="C:cytosol"/>
    <property type="evidence" value="ECO:0007669"/>
    <property type="project" value="TreeGrafter"/>
</dbReference>
<dbReference type="eggNOG" id="COG0149">
    <property type="taxonomic scope" value="Bacteria"/>
</dbReference>
<comment type="subunit">
    <text evidence="3">Homodimer.</text>
</comment>
<comment type="caution">
    <text evidence="4">The sequence shown here is derived from an EMBL/GenBank/DDBJ whole genome shotgun (WGS) entry which is preliminary data.</text>
</comment>
<dbReference type="GO" id="GO:0006096">
    <property type="term" value="P:glycolytic process"/>
    <property type="evidence" value="ECO:0007669"/>
    <property type="project" value="UniProtKB-UniRule"/>
</dbReference>
<comment type="subcellular location">
    <subcellularLocation>
        <location evidence="3">Cytoplasm</location>
    </subcellularLocation>
</comment>
<comment type="similarity">
    <text evidence="1 3">Belongs to the triosephosphate isomerase family.</text>
</comment>
<organism evidence="4 5">
    <name type="scientific">Caballeronia sordidicola</name>
    <name type="common">Burkholderia sordidicola</name>
    <dbReference type="NCBI Taxonomy" id="196367"/>
    <lineage>
        <taxon>Bacteria</taxon>
        <taxon>Pseudomonadati</taxon>
        <taxon>Pseudomonadota</taxon>
        <taxon>Betaproteobacteria</taxon>
        <taxon>Burkholderiales</taxon>
        <taxon>Burkholderiaceae</taxon>
        <taxon>Caballeronia</taxon>
    </lineage>
</organism>